<comment type="caution">
    <text evidence="1">The sequence shown here is derived from an EMBL/GenBank/DDBJ whole genome shotgun (WGS) entry which is preliminary data.</text>
</comment>
<evidence type="ECO:0000313" key="1">
    <source>
        <dbReference type="EMBL" id="GAH73978.1"/>
    </source>
</evidence>
<proteinExistence type="predicted"/>
<name>X1JW35_9ZZZZ</name>
<reference evidence="1" key="1">
    <citation type="journal article" date="2014" name="Front. Microbiol.">
        <title>High frequency of phylogenetically diverse reductive dehalogenase-homologous genes in deep subseafloor sedimentary metagenomes.</title>
        <authorList>
            <person name="Kawai M."/>
            <person name="Futagami T."/>
            <person name="Toyoda A."/>
            <person name="Takaki Y."/>
            <person name="Nishi S."/>
            <person name="Hori S."/>
            <person name="Arai W."/>
            <person name="Tsubouchi T."/>
            <person name="Morono Y."/>
            <person name="Uchiyama I."/>
            <person name="Ito T."/>
            <person name="Fujiyama A."/>
            <person name="Inagaki F."/>
            <person name="Takami H."/>
        </authorList>
    </citation>
    <scope>NUCLEOTIDE SEQUENCE</scope>
    <source>
        <strain evidence="1">Expedition CK06-06</strain>
    </source>
</reference>
<protein>
    <submittedName>
        <fullName evidence="1">Uncharacterized protein</fullName>
    </submittedName>
</protein>
<accession>X1JW35</accession>
<sequence>MAVNIIGFKKNSINVKEKVEIITADILLKCSLPLFVITPLKIVSSENDKLN</sequence>
<gene>
    <name evidence="1" type="ORF">S03H2_45821</name>
</gene>
<dbReference type="EMBL" id="BARU01028735">
    <property type="protein sequence ID" value="GAH73978.1"/>
    <property type="molecule type" value="Genomic_DNA"/>
</dbReference>
<dbReference type="AlphaFoldDB" id="X1JW35"/>
<organism evidence="1">
    <name type="scientific">marine sediment metagenome</name>
    <dbReference type="NCBI Taxonomy" id="412755"/>
    <lineage>
        <taxon>unclassified sequences</taxon>
        <taxon>metagenomes</taxon>
        <taxon>ecological metagenomes</taxon>
    </lineage>
</organism>